<keyword evidence="5" id="KW-0808">Transferase</keyword>
<keyword evidence="13" id="KW-1185">Reference proteome</keyword>
<dbReference type="SMART" id="SM00825">
    <property type="entry name" value="PKS_KS"/>
    <property type="match status" value="1"/>
</dbReference>
<dbReference type="InterPro" id="IPR045851">
    <property type="entry name" value="AMP-bd_C_sf"/>
</dbReference>
<dbReference type="Gene3D" id="3.30.70.3290">
    <property type="match status" value="1"/>
</dbReference>
<dbReference type="InterPro" id="IPR014031">
    <property type="entry name" value="Ketoacyl_synth_C"/>
</dbReference>
<feature type="domain" description="Ketosynthase family 3 (KS3)" evidence="10">
    <location>
        <begin position="9"/>
        <end position="438"/>
    </location>
</feature>
<dbReference type="InterPro" id="IPR020841">
    <property type="entry name" value="PKS_Beta-ketoAc_synthase_dom"/>
</dbReference>
<keyword evidence="6" id="KW-0677">Repeat</keyword>
<dbReference type="SUPFAM" id="SSF55048">
    <property type="entry name" value="Probable ACP-binding domain of malonyl-CoA ACP transacylase"/>
    <property type="match status" value="1"/>
</dbReference>
<dbReference type="InterPro" id="IPR020806">
    <property type="entry name" value="PKS_PP-bd"/>
</dbReference>
<dbReference type="SUPFAM" id="SSF52777">
    <property type="entry name" value="CoA-dependent acyltransferases"/>
    <property type="match status" value="2"/>
</dbReference>
<dbReference type="GO" id="GO:0004312">
    <property type="term" value="F:fatty acid synthase activity"/>
    <property type="evidence" value="ECO:0007669"/>
    <property type="project" value="TreeGrafter"/>
</dbReference>
<dbReference type="InterPro" id="IPR018201">
    <property type="entry name" value="Ketoacyl_synth_AS"/>
</dbReference>
<dbReference type="PROSITE" id="PS00606">
    <property type="entry name" value="KS3_1"/>
    <property type="match status" value="1"/>
</dbReference>
<feature type="domain" description="Carrier" evidence="9">
    <location>
        <begin position="2422"/>
        <end position="2501"/>
    </location>
</feature>
<dbReference type="Pfam" id="PF00550">
    <property type="entry name" value="PP-binding"/>
    <property type="match status" value="2"/>
</dbReference>
<comment type="caution">
    <text evidence="12">The sequence shown here is derived from an EMBL/GenBank/DDBJ whole genome shotgun (WGS) entry which is preliminary data.</text>
</comment>
<dbReference type="InterPro" id="IPR016036">
    <property type="entry name" value="Malonyl_transacylase_ACP-bd"/>
</dbReference>
<evidence type="ECO:0000259" key="9">
    <source>
        <dbReference type="PROSITE" id="PS50075"/>
    </source>
</evidence>
<keyword evidence="1" id="KW-0596">Phosphopantetheine</keyword>
<dbReference type="Gene3D" id="3.40.47.10">
    <property type="match status" value="1"/>
</dbReference>
<dbReference type="Pfam" id="PF16197">
    <property type="entry name" value="KAsynt_C_assoc"/>
    <property type="match status" value="1"/>
</dbReference>
<feature type="domain" description="PKS/mFAS DH" evidence="11">
    <location>
        <begin position="960"/>
        <end position="1270"/>
    </location>
</feature>
<dbReference type="GO" id="GO:0006633">
    <property type="term" value="P:fatty acid biosynthetic process"/>
    <property type="evidence" value="ECO:0007669"/>
    <property type="project" value="InterPro"/>
</dbReference>
<dbReference type="SUPFAM" id="SSF53335">
    <property type="entry name" value="S-adenosyl-L-methionine-dependent methyltransferases"/>
    <property type="match status" value="1"/>
</dbReference>
<dbReference type="CDD" id="cd02440">
    <property type="entry name" value="AdoMet_MTases"/>
    <property type="match status" value="1"/>
</dbReference>
<dbReference type="Gene3D" id="3.40.50.720">
    <property type="entry name" value="NAD(P)-binding Rossmann-like Domain"/>
    <property type="match status" value="3"/>
</dbReference>
<dbReference type="SUPFAM" id="SSF52151">
    <property type="entry name" value="FabD/lysophospholipase-like"/>
    <property type="match status" value="1"/>
</dbReference>
<sequence>MSSQQSSMNEPIAIVGSACRFPGNASSPSQLWDLLRQPIDVLSEVSGNRFNVDKFYHPDALHQGTSNEDHRVFDAQFFGVKPGEANAMDPQQRLLLETAYEVLETAGLPVERVRGSNMGVFVGLMSEDYSDVVGRDVGNIPTYFAPGISRSIVSNRVSYMFDLHGPSITMDTACSSSLVALHQAVLSLRNGDSSAALVAGTNLLLGPDQYIASSKLKMLSPSGRSRMWDKDADGYGRGDGIGVLVLKRLSEALSDGDSIECIVRETGVNQDGRTKGITVPSSAAQARLIWDTYTKAGLDLSVPSDRPQYFEAHGTGTPAGDPIEAEAISTVFFNQFRFQRGKTDPPLYVGSIKTVLGHSEGAAGIAGIMKASLALQHGTIPPNLLLNELNPDVRPFYNDLQISHEALRWPKIAPATPRRASVNSFGFGGTNAHAILESFETGPSQTGLPSQSDNHPRHGVHMVPFLFSAASEQALIGTLKDYVRFISKDPSIDLRDLAWTLSAKRTTLPVRLSISASTAQGLSAKLQQVVDSPSEGALFGSPGNLHSVVSSANSRRPRLLGVFTGQGAQWATMGSHLLQSSSVVSDCFDVLQRSLDALPCHHAPNWSLKDELLKDAGSSRINQASFSQPLCTAIQIALFDLLRLANVEFAAVAGHSSGEIAAAYAAGYLSAEDAIRVSYYRGYFLEQPRDNSSSVQIKGAMLAAGTTYGDAQELCELPSLRGKVCIAARNSPDSVTLSGDADAIQDVKEIFEDENKFARVLKVDRAYHSHHMLASAHVYEEALRDCGIEVLEPYDSDETLPTWVSSVTGEQIERLDLSCLAGSYWKDNMLKTVLFSQAITCAIGLDGLFDGAVEVGPHPALKAPTSDSIQAISGRQIPYIGTLSRGSHDIGAFAKTLGTLWKFNGAGTVDFDKFDRAVYGEKASARLIKGLPAYPWNHDRIYWHESRSCEAFRTSNGSQNSLLGTLSPDGSKNEFRFKNRLNVREIPWLAHHQIQGEIVFPASGYIAAAVEAVNHLYPIEIVKMIQFSDVNIGKALVLPSTDDANIETMLSFRVIEDCAEHIQAIFTFCSATDKDITAMAENMSGGIRIVHGSPSKTSLPPPYIPDSRMFLDVEPERFYAIVRELGHGYYGGFRGVSQVTRKINEAAGLIAVPEDTDLKFKSSFIIHPAVLDCAIQALLLAYSYPGDGRMTSLHVPTKIERLCLDVSACQESMRQGFEVPFYSSAAPLSADQYNSADIEGDVELHNAEQNRTIVQLQGLHATPLFPPSAENDSQLFFETTWSPEVPSPSQVSWENDPSLADEHSLSLVTERVSYFYLRKLVALFPQGKRDGLEWHHSSLMNYADHCVSWVEKGTHPYVRKEHNHDSEAGILGIFQQYPSSIDLRMIKSIGEALVPAFQGELNLLETMLHDNLLNEYYSHSVGMASYLEELGRYVGQLSHRFPGMNIIEIGAGIGSATQAILDQIGDSFTSYTYTDISSNFFQNAQTKFSNQLSKMAFEVLDIEQTVSGQSFTEGSYDLVIASLVLHATRDLQKTMTEVRKLLRPGGYLIFLEVTNNDALRPGLLFGGLPGWWLGIDEGRQLSPCVSTEEWDELLLKTGFSGIDAITPDSRRFALPLSVVVCQAVDERIKLLREPSVEGLVKSELKHLTIIGADRLCDQLFESVSKQYTSVQQVRALDELTSMDIPPTGTVISLVDVNQDALSTFQNLTESSFEAIKKILTKSGKVVWVTVGAQSENPYTNIFKGLLRTVALEIPDARIKSLDFDPVGCIDPEQISKKLFEFEWGCHLDSKNELRDLLWHLEPEILIQDGQTMIPRVRSSHSRNQRFNSTRRSIKSEIKHQDSVLSVKTQQSGIHLERKGNARGGDTPFSSGEIQLTHSLLKPVSFSNRVVGFLSLGEVTATRHRVIVVSNSLDSRIRAPVGWIVSAPDDLERSLGALESVYLYLLARAILAKAVQGKVLVVLNPSYALGESLSKLAVDRHVSLVLLTTTANPKSCMAPWIFVHEQSTRRELRQKLPADIGVLVDMGTSIDMATTIHTCMPRNHLSYERSSFVPEDSQLDINTVTLRDVTERLQIAWLNCIETCRELSIPRLSLNDLSELSISSVLNEQLVVDWTTRETVSIPIQPASQLVRFASDKTYWLVGLTGGLGLSLCQWMAQHGARYIALSSRKPNVNSAWLESMLGQGCTVTVFAGDITIRQSAWDTYHEIRQSMPAVAGIAQGAMVLHDTVFPDLTLEHFEKVLKPKVDGSMHLHELFSEDTLDFFVCFSSLAYVVGNRGQSAYTAANAFMASLVANRRSRGLAGSVIHIGGISGEGYLARQLTYEKQSALRTAGFAFMSEQAFHELFAEGVLGSRPAIGSALDNFDISSGLQVHDNSEANFARNPVFQHIVMRNASGVGNSHGKGANRSGRPVKVSLENATGSEDAALILKSAFLSKLQIALQVDLDENSTLDKSPDELGIDSLVAVDLQSWFRKELDLDMAVMKILSTPSFSDLLSSAEESLKEIMAPRSNVVEVSSLMINSPMETKPLQVTVSEPVQITAEPTLLASSAASDTDQSDTQESEFEACSTEFSELTSALESNAALTNSKGKFQRTVPMSFAQSSFWFLRHLVEDPAAFNVTTILHLKGQINLPRLKWAVSLVGERHEAVRTAFFTEEATRRHLQGILAIPALRLEHVILKRENKLEDEVQEMQKHEFNLSKAETIRMKVVSLSEDVHYIIQTYHHIAMDGISHGIFLADLEKAYEGKLEKDAAVLQYPDFSLRQIREREQGTWSEKLSFWRRQFATLPAQLPILPMSYRSTRPEKLSFSSHSAKQSLDGALKTQITQLCRNLKVTPYHFHLTVFGVLLFLHTNDAIEDVCIGVTDGNRKDFDVLRSLGLFLNLLPLRLDLDPSRGFADTLKETKATSDAAFANSGVPIDVLLDELNVPRSLSHNPLFQAMFNYRPNIQDARKFCGCDARGEMVSGGQHGYDISIDILDSHSKENTVTLAVNSDIYTQADAQTLLRSYTSLLQGFARSPTAPITTPPLYLANDVEEAVVLGRGPETSSQWPATMVDRVDDMAMTYCDRVALTDGNGENITYKEMTRLVNKIASVLIDQHEELKTGDDIRIGILQSPGTVWICSMLAVLRTGASCVPLDLEVGKDRLLLMVKSCKPNVILVDSSTLSEHKFLENTRANVIDVSNLSQQRSYQDQPLPNQAKPEDCAIISYTSGSTGAPKGVLLSHASYGSYVEAWGPRWGFQEGKEIVLQQSPLVFDMSISQILICLGYGGTLVVRSGTKRWDAATICSIIASEGITFTFATPTEYLSWIRLGGDLVTKSSWRAAVSGGESVTAGLAQAFRSLCKSDLRLINVYGPTEVTFGCADNLVPLGSPSANRDNGKQSGGEYGLSPMPNYAIYILDPGMRVLPAGVPGRVAIGGAGVSKGYLNEAKLTTAAFLPDKYASPIFRQRGWTTVHLTEDRGRLDRNGHLLLEGRVQESTMVKLGGIRMDLQEIEKAIMGSMYPSVLQVVVSFRGNTGSDTPYLVAFIVLDVTHSREGSGRDRLLSELSQKLPLPSYMRPSLVVPLDDIPMTVSSKIDRSAIDQLPLTKNWKDAHIFKVPDQCSNLNAMVSTVRSLWLEALPRDIAQHFQEKIEIHEKSDFFHVGGNSISLINLQALILERLRVHIRIDQLFGASSLGQMTTLIQEHQETDKPNNSSGPNEQVDWDQEVSISTDLSAKPYRVSASAVNANAPTGVVVLTGSTGFLGKELLRKLVDNDRVTQVYCLAVRKSKEQLSPSELYMHDKVTICQGNLGSQQLGLEDEYAQRIFDKANTVIHNGADVSFLKTYPSLRPANVGSTKELVRLCLPRRVPIHFVSTASVVQLSGKDAFGPQSVSGYRPKTGDTSENGYMATKWVSEVYLERVSQQFGLPVVIHRPSNVTGQDSPESDLMSNLIKFAGKTNTIPDVSSLKGYLNTISVESTAKLIVGEALKRGQDCGGDIADPSKDGRIRYMYEAGEVEIDLSELGNYMNGVVGKPLSMLPLLDWINAMEQAGLNPLLVVFLRRMVDGGFSLPRLLLQ</sequence>
<dbReference type="InterPro" id="IPR023213">
    <property type="entry name" value="CAT-like_dom_sf"/>
</dbReference>
<gene>
    <name evidence="12" type="ORF">LARI1_G003781</name>
</gene>
<evidence type="ECO:0000256" key="6">
    <source>
        <dbReference type="ARBA" id="ARBA00022737"/>
    </source>
</evidence>
<dbReference type="EMBL" id="QGMF01000118">
    <property type="protein sequence ID" value="TVY19262.1"/>
    <property type="molecule type" value="Genomic_DNA"/>
</dbReference>
<dbReference type="InterPro" id="IPR013120">
    <property type="entry name" value="FAR_NAD-bd"/>
</dbReference>
<dbReference type="InterPro" id="IPR016039">
    <property type="entry name" value="Thiolase-like"/>
</dbReference>
<dbReference type="Proteomes" id="UP000469559">
    <property type="component" value="Unassembled WGS sequence"/>
</dbReference>
<evidence type="ECO:0000256" key="3">
    <source>
        <dbReference type="ARBA" id="ARBA00022598"/>
    </source>
</evidence>
<name>A0A8T9BM53_9HELO</name>
<dbReference type="CDD" id="cd05930">
    <property type="entry name" value="A_NRPS"/>
    <property type="match status" value="1"/>
</dbReference>
<dbReference type="InterPro" id="IPR000873">
    <property type="entry name" value="AMP-dep_synth/lig_dom"/>
</dbReference>
<dbReference type="InterPro" id="IPR001227">
    <property type="entry name" value="Ac_transferase_dom_sf"/>
</dbReference>
<dbReference type="Pfam" id="PF02801">
    <property type="entry name" value="Ketoacyl-synt_C"/>
    <property type="match status" value="1"/>
</dbReference>
<evidence type="ECO:0000256" key="7">
    <source>
        <dbReference type="ARBA" id="ARBA00023268"/>
    </source>
</evidence>
<evidence type="ECO:0000256" key="8">
    <source>
        <dbReference type="PROSITE-ProRule" id="PRU01363"/>
    </source>
</evidence>
<dbReference type="InterPro" id="IPR049551">
    <property type="entry name" value="PKS_DH_C"/>
</dbReference>
<dbReference type="Gene3D" id="3.40.50.12780">
    <property type="entry name" value="N-terminal domain of ligase-like"/>
    <property type="match status" value="1"/>
</dbReference>
<dbReference type="InterPro" id="IPR001242">
    <property type="entry name" value="Condensation_dom"/>
</dbReference>
<reference evidence="12 13" key="1">
    <citation type="submission" date="2018-05" db="EMBL/GenBank/DDBJ databases">
        <title>Whole genome sequencing for identification of molecular markers to develop diagnostic detection tools for the regulated plant pathogen Lachnellula willkommii.</title>
        <authorList>
            <person name="Giroux E."/>
            <person name="Bilodeau G."/>
        </authorList>
    </citation>
    <scope>NUCLEOTIDE SEQUENCE [LARGE SCALE GENOMIC DNA]</scope>
    <source>
        <strain evidence="12 13">CBS 203.66</strain>
    </source>
</reference>
<dbReference type="Pfam" id="PF08242">
    <property type="entry name" value="Methyltransf_12"/>
    <property type="match status" value="1"/>
</dbReference>
<dbReference type="SUPFAM" id="SSF53901">
    <property type="entry name" value="Thiolase-like"/>
    <property type="match status" value="1"/>
</dbReference>
<dbReference type="InterPro" id="IPR036291">
    <property type="entry name" value="NAD(P)-bd_dom_sf"/>
</dbReference>
<evidence type="ECO:0000313" key="13">
    <source>
        <dbReference type="Proteomes" id="UP000469559"/>
    </source>
</evidence>
<dbReference type="InterPro" id="IPR036736">
    <property type="entry name" value="ACP-like_sf"/>
</dbReference>
<keyword evidence="7" id="KW-0511">Multifunctional enzyme</keyword>
<dbReference type="GO" id="GO:0031177">
    <property type="term" value="F:phosphopantetheine binding"/>
    <property type="evidence" value="ECO:0007669"/>
    <property type="project" value="InterPro"/>
</dbReference>
<dbReference type="InterPro" id="IPR013217">
    <property type="entry name" value="Methyltransf_12"/>
</dbReference>
<dbReference type="Gene3D" id="3.10.129.110">
    <property type="entry name" value="Polyketide synthase dehydratase"/>
    <property type="match status" value="1"/>
</dbReference>
<evidence type="ECO:0000256" key="5">
    <source>
        <dbReference type="ARBA" id="ARBA00022679"/>
    </source>
</evidence>
<feature type="region of interest" description="N-terminal hotdog fold" evidence="8">
    <location>
        <begin position="960"/>
        <end position="1094"/>
    </location>
</feature>
<dbReference type="InterPro" id="IPR009081">
    <property type="entry name" value="PP-bd_ACP"/>
</dbReference>
<accession>A0A8T9BM53</accession>
<dbReference type="InterPro" id="IPR050091">
    <property type="entry name" value="PKS_NRPS_Biosynth_Enz"/>
</dbReference>
<dbReference type="PANTHER" id="PTHR43775:SF20">
    <property type="entry name" value="HYBRID PKS-NRPS SYNTHETASE APDA"/>
    <property type="match status" value="1"/>
</dbReference>
<dbReference type="Pfam" id="PF00668">
    <property type="entry name" value="Condensation"/>
    <property type="match status" value="1"/>
</dbReference>
<evidence type="ECO:0000259" key="11">
    <source>
        <dbReference type="PROSITE" id="PS52019"/>
    </source>
</evidence>
<proteinExistence type="predicted"/>
<dbReference type="Gene3D" id="3.30.300.30">
    <property type="match status" value="1"/>
</dbReference>
<dbReference type="PROSITE" id="PS50075">
    <property type="entry name" value="CARRIER"/>
    <property type="match status" value="2"/>
</dbReference>
<dbReference type="InterPro" id="IPR049552">
    <property type="entry name" value="PKS_DH_N"/>
</dbReference>
<dbReference type="InterPro" id="IPR016035">
    <property type="entry name" value="Acyl_Trfase/lysoPLipase"/>
</dbReference>
<dbReference type="Pfam" id="PF08659">
    <property type="entry name" value="KR"/>
    <property type="match status" value="1"/>
</dbReference>
<dbReference type="CDD" id="cd19532">
    <property type="entry name" value="C_PKS-NRPS"/>
    <property type="match status" value="1"/>
</dbReference>
<feature type="active site" description="Proton acceptor; for dehydratase activity" evidence="8">
    <location>
        <position position="992"/>
    </location>
</feature>
<dbReference type="PROSITE" id="PS52019">
    <property type="entry name" value="PKS_MFAS_DH"/>
    <property type="match status" value="1"/>
</dbReference>
<dbReference type="OrthoDB" id="329835at2759"/>
<feature type="domain" description="Carrier" evidence="9">
    <location>
        <begin position="3600"/>
        <end position="3684"/>
    </location>
</feature>
<dbReference type="CDD" id="cd00833">
    <property type="entry name" value="PKS"/>
    <property type="match status" value="1"/>
</dbReference>
<dbReference type="InterPro" id="IPR042099">
    <property type="entry name" value="ANL_N_sf"/>
</dbReference>
<dbReference type="SMART" id="SM00822">
    <property type="entry name" value="PKS_KR"/>
    <property type="match status" value="1"/>
</dbReference>
<dbReference type="Gene3D" id="3.30.559.10">
    <property type="entry name" value="Chloramphenicol acetyltransferase-like domain"/>
    <property type="match status" value="1"/>
</dbReference>
<dbReference type="InterPro" id="IPR014043">
    <property type="entry name" value="Acyl_transferase_dom"/>
</dbReference>
<dbReference type="GO" id="GO:0016874">
    <property type="term" value="F:ligase activity"/>
    <property type="evidence" value="ECO:0007669"/>
    <property type="project" value="UniProtKB-KW"/>
</dbReference>
<dbReference type="Gene3D" id="1.10.1200.10">
    <property type="entry name" value="ACP-like"/>
    <property type="match status" value="1"/>
</dbReference>
<evidence type="ECO:0000313" key="12">
    <source>
        <dbReference type="EMBL" id="TVY19262.1"/>
    </source>
</evidence>
<organism evidence="12 13">
    <name type="scientific">Lachnellula arida</name>
    <dbReference type="NCBI Taxonomy" id="1316785"/>
    <lineage>
        <taxon>Eukaryota</taxon>
        <taxon>Fungi</taxon>
        <taxon>Dikarya</taxon>
        <taxon>Ascomycota</taxon>
        <taxon>Pezizomycotina</taxon>
        <taxon>Leotiomycetes</taxon>
        <taxon>Helotiales</taxon>
        <taxon>Lachnaceae</taxon>
        <taxon>Lachnellula</taxon>
    </lineage>
</organism>
<dbReference type="PROSITE" id="PS00455">
    <property type="entry name" value="AMP_BINDING"/>
    <property type="match status" value="1"/>
</dbReference>
<dbReference type="Pfam" id="PF14765">
    <property type="entry name" value="PS-DH"/>
    <property type="match status" value="1"/>
</dbReference>
<dbReference type="SMART" id="SM00827">
    <property type="entry name" value="PKS_AT"/>
    <property type="match status" value="1"/>
</dbReference>
<dbReference type="Gene3D" id="3.30.559.30">
    <property type="entry name" value="Nonribosomal peptide synthetase, condensation domain"/>
    <property type="match status" value="1"/>
</dbReference>
<dbReference type="InterPro" id="IPR042104">
    <property type="entry name" value="PKS_dehydratase_sf"/>
</dbReference>
<evidence type="ECO:0000256" key="4">
    <source>
        <dbReference type="ARBA" id="ARBA00022603"/>
    </source>
</evidence>
<dbReference type="Pfam" id="PF00501">
    <property type="entry name" value="AMP-binding"/>
    <property type="match status" value="1"/>
</dbReference>
<dbReference type="PROSITE" id="PS52004">
    <property type="entry name" value="KS3_2"/>
    <property type="match status" value="1"/>
</dbReference>
<dbReference type="SUPFAM" id="SSF56801">
    <property type="entry name" value="Acetyl-CoA synthetase-like"/>
    <property type="match status" value="1"/>
</dbReference>
<dbReference type="InterPro" id="IPR014030">
    <property type="entry name" value="Ketoacyl_synth_N"/>
</dbReference>
<dbReference type="InterPro" id="IPR049900">
    <property type="entry name" value="PKS_mFAS_DH"/>
</dbReference>
<dbReference type="Gene3D" id="3.40.50.150">
    <property type="entry name" value="Vaccinia Virus protein VP39"/>
    <property type="match status" value="1"/>
</dbReference>
<dbReference type="SUPFAM" id="SSF47336">
    <property type="entry name" value="ACP-like"/>
    <property type="match status" value="2"/>
</dbReference>
<dbReference type="PANTHER" id="PTHR43775">
    <property type="entry name" value="FATTY ACID SYNTHASE"/>
    <property type="match status" value="1"/>
</dbReference>
<dbReference type="GO" id="GO:0032259">
    <property type="term" value="P:methylation"/>
    <property type="evidence" value="ECO:0007669"/>
    <property type="project" value="UniProtKB-KW"/>
</dbReference>
<dbReference type="SMART" id="SM00826">
    <property type="entry name" value="PKS_DH"/>
    <property type="match status" value="1"/>
</dbReference>
<keyword evidence="2" id="KW-0597">Phosphoprotein</keyword>
<evidence type="ECO:0000259" key="10">
    <source>
        <dbReference type="PROSITE" id="PS52004"/>
    </source>
</evidence>
<dbReference type="InterPro" id="IPR020845">
    <property type="entry name" value="AMP-binding_CS"/>
</dbReference>
<dbReference type="InterPro" id="IPR013968">
    <property type="entry name" value="PKS_KR"/>
</dbReference>
<dbReference type="InterPro" id="IPR057326">
    <property type="entry name" value="KR_dom"/>
</dbReference>
<dbReference type="InterPro" id="IPR032821">
    <property type="entry name" value="PKS_assoc"/>
</dbReference>
<keyword evidence="3" id="KW-0436">Ligase</keyword>
<dbReference type="Pfam" id="PF00109">
    <property type="entry name" value="ketoacyl-synt"/>
    <property type="match status" value="1"/>
</dbReference>
<dbReference type="GO" id="GO:0004315">
    <property type="term" value="F:3-oxoacyl-[acyl-carrier-protein] synthase activity"/>
    <property type="evidence" value="ECO:0007669"/>
    <property type="project" value="InterPro"/>
</dbReference>
<feature type="region of interest" description="C-terminal hotdog fold" evidence="8">
    <location>
        <begin position="1109"/>
        <end position="1270"/>
    </location>
</feature>
<evidence type="ECO:0000256" key="1">
    <source>
        <dbReference type="ARBA" id="ARBA00022450"/>
    </source>
</evidence>
<dbReference type="Pfam" id="PF00698">
    <property type="entry name" value="Acyl_transf_1"/>
    <property type="match status" value="1"/>
</dbReference>
<dbReference type="SMART" id="SM00823">
    <property type="entry name" value="PKS_PP"/>
    <property type="match status" value="1"/>
</dbReference>
<keyword evidence="4" id="KW-0489">Methyltransferase</keyword>
<dbReference type="InterPro" id="IPR020807">
    <property type="entry name" value="PKS_DH"/>
</dbReference>
<evidence type="ECO:0000256" key="2">
    <source>
        <dbReference type="ARBA" id="ARBA00022553"/>
    </source>
</evidence>
<dbReference type="Gene3D" id="3.40.366.10">
    <property type="entry name" value="Malonyl-Coenzyme A Acyl Carrier Protein, domain 2"/>
    <property type="match status" value="1"/>
</dbReference>
<dbReference type="SUPFAM" id="SSF51735">
    <property type="entry name" value="NAD(P)-binding Rossmann-fold domains"/>
    <property type="match status" value="2"/>
</dbReference>
<dbReference type="GO" id="GO:0009403">
    <property type="term" value="P:toxin biosynthetic process"/>
    <property type="evidence" value="ECO:0007669"/>
    <property type="project" value="UniProtKB-ARBA"/>
</dbReference>
<dbReference type="GO" id="GO:0008168">
    <property type="term" value="F:methyltransferase activity"/>
    <property type="evidence" value="ECO:0007669"/>
    <property type="project" value="UniProtKB-KW"/>
</dbReference>
<dbReference type="InterPro" id="IPR029063">
    <property type="entry name" value="SAM-dependent_MTases_sf"/>
</dbReference>
<dbReference type="Pfam" id="PF21089">
    <property type="entry name" value="PKS_DH_N"/>
    <property type="match status" value="1"/>
</dbReference>
<feature type="active site" description="Proton donor; for dehydratase activity" evidence="8">
    <location>
        <position position="1172"/>
    </location>
</feature>
<dbReference type="Pfam" id="PF07993">
    <property type="entry name" value="NAD_binding_4"/>
    <property type="match status" value="1"/>
</dbReference>
<protein>
    <submittedName>
        <fullName evidence="12">PKS-NRPS hybrid synthetase</fullName>
    </submittedName>
</protein>